<accession>A0ABV0A957</accession>
<dbReference type="Proteomes" id="UP001407347">
    <property type="component" value="Unassembled WGS sequence"/>
</dbReference>
<evidence type="ECO:0000313" key="1">
    <source>
        <dbReference type="EMBL" id="MEN3239004.1"/>
    </source>
</evidence>
<proteinExistence type="predicted"/>
<name>A0ABV0A957_9HYPH</name>
<dbReference type="EMBL" id="JAQYXP010000012">
    <property type="protein sequence ID" value="MEN3239004.1"/>
    <property type="molecule type" value="Genomic_DNA"/>
</dbReference>
<protein>
    <submittedName>
        <fullName evidence="1">Uncharacterized protein</fullName>
    </submittedName>
</protein>
<sequence>MERGRGTMTHGPADGGSAYAGREGMGAPRLLATLLVGADVPEVTGDTARLVSIVPLAFLDAYTDWIAAYQAPRPAPPRAMPDASGAWSGILLPAQREAARLLVELFDLIDIDTITPHPSGGYRMAITCPLAAHDRLALWGGCLDLVADLFDDPPPDGSRVGPITALEPGVPQEMAGLILGLYGAAPPPEPDAPDVRPAA</sequence>
<comment type="caution">
    <text evidence="1">The sequence shown here is derived from an EMBL/GenBank/DDBJ whole genome shotgun (WGS) entry which is preliminary data.</text>
</comment>
<dbReference type="RefSeq" id="WP_346013950.1">
    <property type="nucleotide sequence ID" value="NZ_JAQYXP010000012.1"/>
</dbReference>
<gene>
    <name evidence="1" type="ORF">PUR29_36825</name>
</gene>
<reference evidence="1 2" key="1">
    <citation type="journal article" date="2023" name="PLoS ONE">
        <title>Complete genome assembly of Hawai'i environmental nontuberculous mycobacteria reveals unexpected co-isolation with methylobacteria.</title>
        <authorList>
            <person name="Hendrix J."/>
            <person name="Epperson L.E."/>
            <person name="Tong E.I."/>
            <person name="Chan Y.L."/>
            <person name="Hasan N.A."/>
            <person name="Dawrs S.N."/>
            <person name="Norton G.J."/>
            <person name="Virdi R."/>
            <person name="Crooks J.L."/>
            <person name="Chan E.D."/>
            <person name="Honda J.R."/>
            <person name="Strong M."/>
        </authorList>
    </citation>
    <scope>NUCLEOTIDE SEQUENCE [LARGE SCALE GENOMIC DNA]</scope>
    <source>
        <strain evidence="1 2">NJH_HI04-1</strain>
    </source>
</reference>
<evidence type="ECO:0000313" key="2">
    <source>
        <dbReference type="Proteomes" id="UP001407347"/>
    </source>
</evidence>
<organism evidence="1 2">
    <name type="scientific">Methylobacterium ajmalii</name>
    <dbReference type="NCBI Taxonomy" id="2738439"/>
    <lineage>
        <taxon>Bacteria</taxon>
        <taxon>Pseudomonadati</taxon>
        <taxon>Pseudomonadota</taxon>
        <taxon>Alphaproteobacteria</taxon>
        <taxon>Hyphomicrobiales</taxon>
        <taxon>Methylobacteriaceae</taxon>
        <taxon>Methylobacterium</taxon>
    </lineage>
</organism>
<keyword evidence="2" id="KW-1185">Reference proteome</keyword>